<evidence type="ECO:0000313" key="2">
    <source>
        <dbReference type="Proteomes" id="UP000244178"/>
    </source>
</evidence>
<proteinExistence type="predicted"/>
<dbReference type="AlphaFoldDB" id="A0A2T6GR05"/>
<dbReference type="RefSeq" id="WP_108542869.1">
    <property type="nucleotide sequence ID" value="NZ_PYJM01000001.1"/>
</dbReference>
<evidence type="ECO:0000313" key="1">
    <source>
        <dbReference type="EMBL" id="PUA46595.1"/>
    </source>
</evidence>
<organism evidence="1 2">
    <name type="scientific">Pseudomonas protegens</name>
    <dbReference type="NCBI Taxonomy" id="380021"/>
    <lineage>
        <taxon>Bacteria</taxon>
        <taxon>Pseudomonadati</taxon>
        <taxon>Pseudomonadota</taxon>
        <taxon>Gammaproteobacteria</taxon>
        <taxon>Pseudomonadales</taxon>
        <taxon>Pseudomonadaceae</taxon>
        <taxon>Pseudomonas</taxon>
    </lineage>
</organism>
<sequence>MQTAQNRLLALALIEIRTLLADYLGSDVDAPMSVRVAAHMAYALHNEAEATYSNADFQLDCATQKIAAIDQILGVSDGAALLSRFDVEDKINPDDAQPG</sequence>
<comment type="caution">
    <text evidence="1">The sequence shown here is derived from an EMBL/GenBank/DDBJ whole genome shotgun (WGS) entry which is preliminary data.</text>
</comment>
<protein>
    <submittedName>
        <fullName evidence="1">Uncharacterized protein</fullName>
    </submittedName>
</protein>
<reference evidence="1 2" key="1">
    <citation type="submission" date="2018-03" db="EMBL/GenBank/DDBJ databases">
        <title>Draft genome sequence of the plant growth promoting rhizobacterium Pseudomonas protegens strain BNJ-SS-45 isolated from wheat (Triticum aestivum) rhizosphere.</title>
        <authorList>
            <person name="Bajpai A."/>
            <person name="Shende K."/>
            <person name="Meena N."/>
            <person name="Upadhyayula S.R."/>
            <person name="Suravajhala P."/>
            <person name="Medicherla K.M."/>
            <person name="Johri B.N."/>
        </authorList>
    </citation>
    <scope>NUCLEOTIDE SEQUENCE [LARGE SCALE GENOMIC DNA]</scope>
    <source>
        <strain evidence="1 2">BNJ-SS-45</strain>
    </source>
</reference>
<name>A0A2T6GR05_9PSED</name>
<dbReference type="EMBL" id="PYJM01000001">
    <property type="protein sequence ID" value="PUA46595.1"/>
    <property type="molecule type" value="Genomic_DNA"/>
</dbReference>
<dbReference type="Proteomes" id="UP000244178">
    <property type="component" value="Unassembled WGS sequence"/>
</dbReference>
<accession>A0A2T6GR05</accession>
<gene>
    <name evidence="1" type="ORF">C5U62_01010</name>
</gene>